<proteinExistence type="predicted"/>
<evidence type="ECO:0000259" key="1">
    <source>
        <dbReference type="Pfam" id="PF03417"/>
    </source>
</evidence>
<dbReference type="Gene3D" id="3.60.60.10">
    <property type="entry name" value="Penicillin V Acylase, Chain A"/>
    <property type="match status" value="1"/>
</dbReference>
<dbReference type="InterPro" id="IPR047801">
    <property type="entry name" value="Peptidase_C45"/>
</dbReference>
<name>A0ABM7TAG6_9CLOT</name>
<keyword evidence="3" id="KW-1185">Reference proteome</keyword>
<dbReference type="RefSeq" id="WP_224035129.1">
    <property type="nucleotide sequence ID" value="NZ_AP024849.1"/>
</dbReference>
<reference evidence="3" key="1">
    <citation type="submission" date="2021-07" db="EMBL/GenBank/DDBJ databases">
        <title>Complete genome sequencing of a Clostridium isolate.</title>
        <authorList>
            <person name="Ueki A."/>
            <person name="Tonouchi A."/>
        </authorList>
    </citation>
    <scope>NUCLEOTIDE SEQUENCE [LARGE SCALE GENOMIC DNA]</scope>
    <source>
        <strain evidence="3">C5S11</strain>
    </source>
</reference>
<dbReference type="PANTHER" id="PTHR34180:SF1">
    <property type="entry name" value="BETA-ALANYL-DOPAMINE_CARCININE HYDROLASE"/>
    <property type="match status" value="1"/>
</dbReference>
<sequence>MKKTKMYLKNFVGTSYEVGTQIGNWILSQPDLLQKVILPPNAYPQSKLTKISNLLDCYSSGVNEEIKGFADIVGISKEQVIFYAITYLERGCSLMSAVSNKTENGHTLMARNYDFNDEMEEMCFAYTAIKGKYSYIGSTLNLFGRCDGMNEYGLAACKASNGLPVGNFEGGQKGDITGFSFWIVIRSILENCKNVEEAIAWTMDAPIGYNINLMLADSNNKIGLLQCIDGHKAYRILDDDSKQNSLISTNHAVLPEIKPYEKMLIENSVIRYKAIEKMFSEKEKISVQDLKWILSTSYPQGLCCHYYPEFFGTLRSMLFDTTEKRIEIAFGSPQANDWRTFTVQKLKEQEIIVNLPCEKAGKDFYNIIY</sequence>
<dbReference type="Pfam" id="PF03417">
    <property type="entry name" value="AAT"/>
    <property type="match status" value="1"/>
</dbReference>
<gene>
    <name evidence="2" type="ORF">psyc5s11_49670</name>
</gene>
<evidence type="ECO:0000313" key="3">
    <source>
        <dbReference type="Proteomes" id="UP000824633"/>
    </source>
</evidence>
<dbReference type="Proteomes" id="UP000824633">
    <property type="component" value="Chromosome"/>
</dbReference>
<dbReference type="SUPFAM" id="SSF56235">
    <property type="entry name" value="N-terminal nucleophile aminohydrolases (Ntn hydrolases)"/>
    <property type="match status" value="1"/>
</dbReference>
<protein>
    <recommendedName>
        <fullName evidence="1">Peptidase C45 hydrolase domain-containing protein</fullName>
    </recommendedName>
</protein>
<dbReference type="PANTHER" id="PTHR34180">
    <property type="entry name" value="PEPTIDASE C45"/>
    <property type="match status" value="1"/>
</dbReference>
<dbReference type="InterPro" id="IPR047794">
    <property type="entry name" value="C45_proenzyme-like"/>
</dbReference>
<evidence type="ECO:0000313" key="2">
    <source>
        <dbReference type="EMBL" id="BCZ48900.1"/>
    </source>
</evidence>
<organism evidence="2 3">
    <name type="scientific">Clostridium gelidum</name>
    <dbReference type="NCBI Taxonomy" id="704125"/>
    <lineage>
        <taxon>Bacteria</taxon>
        <taxon>Bacillati</taxon>
        <taxon>Bacillota</taxon>
        <taxon>Clostridia</taxon>
        <taxon>Eubacteriales</taxon>
        <taxon>Clostridiaceae</taxon>
        <taxon>Clostridium</taxon>
    </lineage>
</organism>
<dbReference type="EMBL" id="AP024849">
    <property type="protein sequence ID" value="BCZ48900.1"/>
    <property type="molecule type" value="Genomic_DNA"/>
</dbReference>
<dbReference type="InterPro" id="IPR005079">
    <property type="entry name" value="Peptidase_C45_hydrolase"/>
</dbReference>
<accession>A0ABM7TAG6</accession>
<dbReference type="InterPro" id="IPR029055">
    <property type="entry name" value="Ntn_hydrolases_N"/>
</dbReference>
<feature type="domain" description="Peptidase C45 hydrolase" evidence="1">
    <location>
        <begin position="102"/>
        <end position="334"/>
    </location>
</feature>
<dbReference type="NCBIfam" id="NF040521">
    <property type="entry name" value="C45_proenzyme"/>
    <property type="match status" value="1"/>
</dbReference>